<gene>
    <name evidence="4" type="ORF">GSI_10299</name>
</gene>
<evidence type="ECO:0000256" key="2">
    <source>
        <dbReference type="ARBA" id="ARBA00022553"/>
    </source>
</evidence>
<comment type="caution">
    <text evidence="4">The sequence shown here is derived from an EMBL/GenBank/DDBJ whole genome shotgun (WGS) entry which is preliminary data.</text>
</comment>
<dbReference type="Gene3D" id="3.40.50.720">
    <property type="entry name" value="NAD(P)-binding Rossmann-like Domain"/>
    <property type="match status" value="1"/>
</dbReference>
<dbReference type="InterPro" id="IPR051414">
    <property type="entry name" value="Adenylate-forming_Reductase"/>
</dbReference>
<sequence length="1068" mass="117873">MAFKSPRTLVEMGETTLPDLYAWHAKHNPHYPLFRFHDGHDVRDITYADAFRAVNWCAGYVRTKVTTTGKATIGILANTDTITYCCTSAGIIQAGHLAFHISTRNGSAAVMDLLRRTDCKHILISQDEHITGVVREAFQHMQGIEVHPLKTFDELFSTGEEEDGSGMDCGRDIVAPDMLDSAILLHSSGSTNHPKPVYWTHKRVLGYGTVPWYGEVDLAGLTIGAHGVPMFHAMGLCIICTALCTGAILAVFKPTSPPTFPTPENIFEATTLVWNDYLLTVPAFIEQWSRDPEKVSKMQRIKGLMFGGAPLAQEVGNTLAAHGISLITLYGCTEVGTMSNFVPAKPGMDWAYFKISDWNHSVQVHAGENKHEIVILSNPECPLNVVNTKVDGRDAYATNDLVEAHPTKPDLWRIYGRKDEQIILSNGEKTNPVPIAENIISENPYVSACIVFGHGKFQNGVLVQPPPEYQFDPEDKQLLRAFRNTIWPTVERANEFAPQHSRIFKEMILVTSPSKPLELNAKGYPRRAPNLKRYLGEIESIYTEVERSAQSDVLSPTTWDSKEVRQFVKTAVEKVMQRPVLDDADLFRSGCDSLQATWIRNTILRVVREHFPDAAKRLPTNLIFQAPSITALADAVLRAVHGTNDRSTTTVTEEDLVHLAEKYSSNLPLRPSDLRPRNLGKNVVAITGTTGGFGCDILHHSLLDGEIGMVYAFNRRGSNAMDRQRARFRERGLDESLLDLAKFKMVEAELEVPGLGVDPALLDEVRRSQETWRVDFNLALPSFEVDLKGVRNFVELALSSPYDTPPTINFVSSVGIFGRCTFQPPVPEIAIPPAHALDTGYSESKWVAEKILSNVAERAGVPSVVVRLGQVCGDRLGHWNEKEWFPALIKSALFTRCLPDPSGVVSFIPSYPAARAFVEMRNAPGAGDGPLSPSYLHLVHPRPVPFRTLVAPIAAALTVPLVPYAAWLRALEASLADAEHEVDAMRANPALRLLDFFRAQTAEAEAEGRVPEGKEPMGVVRLVTDVGERTSAELARLPSLDAETSLAWVAAWRRSGFLPDPAVGAPPV</sequence>
<dbReference type="GO" id="GO:0031177">
    <property type="term" value="F:phosphopantetheine binding"/>
    <property type="evidence" value="ECO:0007669"/>
    <property type="project" value="InterPro"/>
</dbReference>
<dbReference type="InterPro" id="IPR042099">
    <property type="entry name" value="ANL_N_sf"/>
</dbReference>
<organism evidence="4 5">
    <name type="scientific">Ganoderma sinense ZZ0214-1</name>
    <dbReference type="NCBI Taxonomy" id="1077348"/>
    <lineage>
        <taxon>Eukaryota</taxon>
        <taxon>Fungi</taxon>
        <taxon>Dikarya</taxon>
        <taxon>Basidiomycota</taxon>
        <taxon>Agaricomycotina</taxon>
        <taxon>Agaricomycetes</taxon>
        <taxon>Polyporales</taxon>
        <taxon>Polyporaceae</taxon>
        <taxon>Ganoderma</taxon>
    </lineage>
</organism>
<keyword evidence="5" id="KW-1185">Reference proteome</keyword>
<dbReference type="Proteomes" id="UP000230002">
    <property type="component" value="Unassembled WGS sequence"/>
</dbReference>
<proteinExistence type="predicted"/>
<keyword evidence="2" id="KW-0597">Phosphoprotein</keyword>
<dbReference type="STRING" id="1077348.A0A2G8S0S5"/>
<dbReference type="PANTHER" id="PTHR43439:SF2">
    <property type="entry name" value="ENZYME, PUTATIVE (JCVI)-RELATED"/>
    <property type="match status" value="1"/>
</dbReference>
<dbReference type="EMBL" id="AYKW01000034">
    <property type="protein sequence ID" value="PIL27158.1"/>
    <property type="molecule type" value="Genomic_DNA"/>
</dbReference>
<name>A0A2G8S0S5_9APHY</name>
<dbReference type="SUPFAM" id="SSF51735">
    <property type="entry name" value="NAD(P)-binding Rossmann-fold domains"/>
    <property type="match status" value="1"/>
</dbReference>
<feature type="domain" description="Polyketide synthase-like phosphopantetheine-binding" evidence="3">
    <location>
        <begin position="565"/>
        <end position="640"/>
    </location>
</feature>
<dbReference type="InterPro" id="IPR013120">
    <property type="entry name" value="FAR_NAD-bd"/>
</dbReference>
<evidence type="ECO:0000313" key="5">
    <source>
        <dbReference type="Proteomes" id="UP000230002"/>
    </source>
</evidence>
<protein>
    <recommendedName>
        <fullName evidence="3">Polyketide synthase-like phosphopantetheine-binding domain-containing protein</fullName>
    </recommendedName>
</protein>
<dbReference type="InterPro" id="IPR020806">
    <property type="entry name" value="PKS_PP-bd"/>
</dbReference>
<dbReference type="OrthoDB" id="429813at2759"/>
<accession>A0A2G8S0S5</accession>
<dbReference type="SMART" id="SM00823">
    <property type="entry name" value="PKS_PP"/>
    <property type="match status" value="1"/>
</dbReference>
<dbReference type="Pfam" id="PF00501">
    <property type="entry name" value="AMP-binding"/>
    <property type="match status" value="1"/>
</dbReference>
<reference evidence="4 5" key="1">
    <citation type="journal article" date="2015" name="Sci. Rep.">
        <title>Chromosome-level genome map provides insights into diverse defense mechanisms in the medicinal fungus Ganoderma sinense.</title>
        <authorList>
            <person name="Zhu Y."/>
            <person name="Xu J."/>
            <person name="Sun C."/>
            <person name="Zhou S."/>
            <person name="Xu H."/>
            <person name="Nelson D.R."/>
            <person name="Qian J."/>
            <person name="Song J."/>
            <person name="Luo H."/>
            <person name="Xiang L."/>
            <person name="Li Y."/>
            <person name="Xu Z."/>
            <person name="Ji A."/>
            <person name="Wang L."/>
            <person name="Lu S."/>
            <person name="Hayward A."/>
            <person name="Sun W."/>
            <person name="Li X."/>
            <person name="Schwartz D.C."/>
            <person name="Wang Y."/>
            <person name="Chen S."/>
        </authorList>
    </citation>
    <scope>NUCLEOTIDE SEQUENCE [LARGE SCALE GENOMIC DNA]</scope>
    <source>
        <strain evidence="4 5">ZZ0214-1</strain>
    </source>
</reference>
<dbReference type="InterPro" id="IPR036736">
    <property type="entry name" value="ACP-like_sf"/>
</dbReference>
<dbReference type="Gene3D" id="3.40.50.12780">
    <property type="entry name" value="N-terminal domain of ligase-like"/>
    <property type="match status" value="1"/>
</dbReference>
<dbReference type="Gene3D" id="1.10.1200.10">
    <property type="entry name" value="ACP-like"/>
    <property type="match status" value="1"/>
</dbReference>
<evidence type="ECO:0000256" key="1">
    <source>
        <dbReference type="ARBA" id="ARBA00022450"/>
    </source>
</evidence>
<keyword evidence="1" id="KW-0596">Phosphopantetheine</keyword>
<dbReference type="PANTHER" id="PTHR43439">
    <property type="entry name" value="PHENYLACETATE-COENZYME A LIGASE"/>
    <property type="match status" value="1"/>
</dbReference>
<dbReference type="SUPFAM" id="SSF56801">
    <property type="entry name" value="Acetyl-CoA synthetase-like"/>
    <property type="match status" value="1"/>
</dbReference>
<dbReference type="Pfam" id="PF07993">
    <property type="entry name" value="NAD_binding_4"/>
    <property type="match status" value="1"/>
</dbReference>
<dbReference type="InterPro" id="IPR036291">
    <property type="entry name" value="NAD(P)-bd_dom_sf"/>
</dbReference>
<evidence type="ECO:0000259" key="3">
    <source>
        <dbReference type="SMART" id="SM00823"/>
    </source>
</evidence>
<evidence type="ECO:0000313" key="4">
    <source>
        <dbReference type="EMBL" id="PIL27158.1"/>
    </source>
</evidence>
<dbReference type="Pfam" id="PF23562">
    <property type="entry name" value="AMP-binding_C_3"/>
    <property type="match status" value="1"/>
</dbReference>
<dbReference type="InterPro" id="IPR000873">
    <property type="entry name" value="AMP-dep_synth/lig_dom"/>
</dbReference>
<dbReference type="AlphaFoldDB" id="A0A2G8S0S5"/>